<evidence type="ECO:0000259" key="5">
    <source>
        <dbReference type="PROSITE" id="PS50975"/>
    </source>
</evidence>
<dbReference type="SUPFAM" id="SSF56059">
    <property type="entry name" value="Glutathione synthetase ATP-binding domain-like"/>
    <property type="match status" value="1"/>
</dbReference>
<keyword evidence="2 4" id="KW-0547">Nucleotide-binding</keyword>
<dbReference type="Proteomes" id="UP001321486">
    <property type="component" value="Chromosome"/>
</dbReference>
<dbReference type="Gene3D" id="3.30.470.20">
    <property type="entry name" value="ATP-grasp fold, B domain"/>
    <property type="match status" value="1"/>
</dbReference>
<gene>
    <name evidence="6" type="ORF">GCM10025867_06210</name>
</gene>
<protein>
    <recommendedName>
        <fullName evidence="5">ATP-grasp domain-containing protein</fullName>
    </recommendedName>
</protein>
<dbReference type="RefSeq" id="WP_286345365.1">
    <property type="nucleotide sequence ID" value="NZ_AP027732.1"/>
</dbReference>
<proteinExistence type="predicted"/>
<reference evidence="7" key="1">
    <citation type="journal article" date="2019" name="Int. J. Syst. Evol. Microbiol.">
        <title>The Global Catalogue of Microorganisms (GCM) 10K type strain sequencing project: providing services to taxonomists for standard genome sequencing and annotation.</title>
        <authorList>
            <consortium name="The Broad Institute Genomics Platform"/>
            <consortium name="The Broad Institute Genome Sequencing Center for Infectious Disease"/>
            <person name="Wu L."/>
            <person name="Ma J."/>
        </authorList>
    </citation>
    <scope>NUCLEOTIDE SEQUENCE [LARGE SCALE GENOMIC DNA]</scope>
    <source>
        <strain evidence="7">NBRC 108728</strain>
    </source>
</reference>
<evidence type="ECO:0000256" key="4">
    <source>
        <dbReference type="PROSITE-ProRule" id="PRU00409"/>
    </source>
</evidence>
<keyword evidence="3 4" id="KW-0067">ATP-binding</keyword>
<dbReference type="EMBL" id="AP027732">
    <property type="protein sequence ID" value="BDZ48380.1"/>
    <property type="molecule type" value="Genomic_DNA"/>
</dbReference>
<dbReference type="PROSITE" id="PS50975">
    <property type="entry name" value="ATP_GRASP"/>
    <property type="match status" value="1"/>
</dbReference>
<accession>A0ABM8GJ45</accession>
<evidence type="ECO:0000256" key="1">
    <source>
        <dbReference type="ARBA" id="ARBA00022598"/>
    </source>
</evidence>
<organism evidence="6 7">
    <name type="scientific">Frondihabitans sucicola</name>
    <dbReference type="NCBI Taxonomy" id="1268041"/>
    <lineage>
        <taxon>Bacteria</taxon>
        <taxon>Bacillati</taxon>
        <taxon>Actinomycetota</taxon>
        <taxon>Actinomycetes</taxon>
        <taxon>Micrococcales</taxon>
        <taxon>Microbacteriaceae</taxon>
        <taxon>Frondihabitans</taxon>
    </lineage>
</organism>
<evidence type="ECO:0000313" key="6">
    <source>
        <dbReference type="EMBL" id="BDZ48380.1"/>
    </source>
</evidence>
<dbReference type="InterPro" id="IPR052032">
    <property type="entry name" value="ATP-dep_AA_Ligase"/>
</dbReference>
<sequence>MIERVARAGLPTAQSYLVTDVAHVSALQERLRLPVMVKPSNSAGSDLCRAASTWADARAFAADVIDSTSILGNKNVGAVIQEFVEGPQFHVNTVVVDGVHEVTEVYSNEFRFVGDAPQLFAGRTHRHDEEGIAQLVEYVLACLEALGVHAGATHTEARLTCDGPRLIEFNGRLMGPAQPTDYFVAAQGFSQATVLADVIAGEPATARAALGSHPDRQFLGFYLLTAERSGVLVEFDPAPLRALVSFRLLSNAPDLGTEFDIENRTTDADLGLVLFANVDAEQLEDDLAEAERLERAGKIHRVEGVEIA</sequence>
<dbReference type="PANTHER" id="PTHR43585">
    <property type="entry name" value="FUMIPYRROLE BIOSYNTHESIS PROTEIN C"/>
    <property type="match status" value="1"/>
</dbReference>
<keyword evidence="1" id="KW-0436">Ligase</keyword>
<evidence type="ECO:0000313" key="7">
    <source>
        <dbReference type="Proteomes" id="UP001321486"/>
    </source>
</evidence>
<evidence type="ECO:0000256" key="3">
    <source>
        <dbReference type="ARBA" id="ARBA00022840"/>
    </source>
</evidence>
<dbReference type="Pfam" id="PF13535">
    <property type="entry name" value="ATP-grasp_4"/>
    <property type="match status" value="1"/>
</dbReference>
<evidence type="ECO:0000256" key="2">
    <source>
        <dbReference type="ARBA" id="ARBA00022741"/>
    </source>
</evidence>
<dbReference type="PANTHER" id="PTHR43585:SF2">
    <property type="entry name" value="ATP-GRASP ENZYME FSQD"/>
    <property type="match status" value="1"/>
</dbReference>
<dbReference type="InterPro" id="IPR011761">
    <property type="entry name" value="ATP-grasp"/>
</dbReference>
<name>A0ABM8GJ45_9MICO</name>
<feature type="domain" description="ATP-grasp" evidence="5">
    <location>
        <begin position="2"/>
        <end position="200"/>
    </location>
</feature>
<keyword evidence="7" id="KW-1185">Reference proteome</keyword>